<dbReference type="InterPro" id="IPR057326">
    <property type="entry name" value="KR_dom"/>
</dbReference>
<keyword evidence="5" id="KW-1185">Reference proteome</keyword>
<dbReference type="OrthoDB" id="5457012at2"/>
<reference evidence="4 5" key="1">
    <citation type="journal article" date="2002" name="Int. J. Syst. Evol. Microbiol.">
        <title>Sphingopyxis witflariensis sp. nov., isolated from activated sludge.</title>
        <authorList>
            <person name="Kampfer P."/>
            <person name="Witzenberger R."/>
            <person name="Denner E.B."/>
            <person name="Busse H.J."/>
            <person name="Neef A."/>
        </authorList>
    </citation>
    <scope>NUCLEOTIDE SEQUENCE [LARGE SCALE GENOMIC DNA]</scope>
    <source>
        <strain evidence="4 5">DSM 14551</strain>
    </source>
</reference>
<comment type="caution">
    <text evidence="4">The sequence shown here is derived from an EMBL/GenBank/DDBJ whole genome shotgun (WGS) entry which is preliminary data.</text>
</comment>
<evidence type="ECO:0000256" key="1">
    <source>
        <dbReference type="ARBA" id="ARBA00006484"/>
    </source>
</evidence>
<dbReference type="AlphaFoldDB" id="A0A246K4Q7"/>
<dbReference type="InterPro" id="IPR036291">
    <property type="entry name" value="NAD(P)-bd_dom_sf"/>
</dbReference>
<name>A0A246K4Q7_9SPHN</name>
<dbReference type="InterPro" id="IPR020904">
    <property type="entry name" value="Sc_DH/Rdtase_CS"/>
</dbReference>
<sequence length="257" mass="27426">MGRVRGKKALVTGAAQGLGAASAQMLARHGAQVLLTDINEAGAQGVADSINLEMGSEVAWGFRQDATKVDDWEAAIDQAQRRMQGLSVLVNNAGMVRTGSIEDLNLEQWHHVMQVNTDSVFLGCKLALPMLRESQPASIINLSSISGLMASPNLAAYNASKAAVWLLTKSVALLAAKKGWDIRCNSIHPTFIRTPMLDDLRGDRDEAATLARLAKQVPLGRLGGPDDVAYAVLYLASDESRFITAAEFKIDGGISAI</sequence>
<dbReference type="SUPFAM" id="SSF51735">
    <property type="entry name" value="NAD(P)-binding Rossmann-fold domains"/>
    <property type="match status" value="1"/>
</dbReference>
<dbReference type="Gene3D" id="3.40.50.720">
    <property type="entry name" value="NAD(P)-binding Rossmann-like Domain"/>
    <property type="match status" value="1"/>
</dbReference>
<protein>
    <submittedName>
        <fullName evidence="4">3-beta hydroxysteroid dehydrogenase</fullName>
    </submittedName>
</protein>
<organism evidence="4 5">
    <name type="scientific">Sphingopyxis witflariensis</name>
    <dbReference type="NCBI Taxonomy" id="173675"/>
    <lineage>
        <taxon>Bacteria</taxon>
        <taxon>Pseudomonadati</taxon>
        <taxon>Pseudomonadota</taxon>
        <taxon>Alphaproteobacteria</taxon>
        <taxon>Sphingomonadales</taxon>
        <taxon>Sphingomonadaceae</taxon>
        <taxon>Sphingopyxis</taxon>
    </lineage>
</organism>
<gene>
    <name evidence="4" type="ORF">CDQ91_06325</name>
</gene>
<dbReference type="PANTHER" id="PTHR24321">
    <property type="entry name" value="DEHYDROGENASES, SHORT CHAIN"/>
    <property type="match status" value="1"/>
</dbReference>
<dbReference type="InterPro" id="IPR002347">
    <property type="entry name" value="SDR_fam"/>
</dbReference>
<dbReference type="PRINTS" id="PR00081">
    <property type="entry name" value="GDHRDH"/>
</dbReference>
<dbReference type="RefSeq" id="WP_088471854.1">
    <property type="nucleotide sequence ID" value="NZ_NISJ01000002.1"/>
</dbReference>
<dbReference type="NCBIfam" id="NF005473">
    <property type="entry name" value="PRK07069.1"/>
    <property type="match status" value="1"/>
</dbReference>
<dbReference type="PANTHER" id="PTHR24321:SF15">
    <property type="entry name" value="OXIDOREDUCTASE UCPA"/>
    <property type="match status" value="1"/>
</dbReference>
<feature type="domain" description="Ketoreductase" evidence="3">
    <location>
        <begin position="7"/>
        <end position="180"/>
    </location>
</feature>
<evidence type="ECO:0000313" key="5">
    <source>
        <dbReference type="Proteomes" id="UP000197097"/>
    </source>
</evidence>
<dbReference type="SMART" id="SM00822">
    <property type="entry name" value="PKS_KR"/>
    <property type="match status" value="1"/>
</dbReference>
<evidence type="ECO:0000313" key="4">
    <source>
        <dbReference type="EMBL" id="OWR00459.1"/>
    </source>
</evidence>
<dbReference type="FunFam" id="3.40.50.720:FF:000084">
    <property type="entry name" value="Short-chain dehydrogenase reductase"/>
    <property type="match status" value="1"/>
</dbReference>
<evidence type="ECO:0000259" key="3">
    <source>
        <dbReference type="SMART" id="SM00822"/>
    </source>
</evidence>
<dbReference type="PROSITE" id="PS00061">
    <property type="entry name" value="ADH_SHORT"/>
    <property type="match status" value="1"/>
</dbReference>
<dbReference type="NCBIfam" id="NF005559">
    <property type="entry name" value="PRK07231.1"/>
    <property type="match status" value="1"/>
</dbReference>
<dbReference type="Pfam" id="PF13561">
    <property type="entry name" value="adh_short_C2"/>
    <property type="match status" value="1"/>
</dbReference>
<dbReference type="GO" id="GO:0016491">
    <property type="term" value="F:oxidoreductase activity"/>
    <property type="evidence" value="ECO:0007669"/>
    <property type="project" value="UniProtKB-KW"/>
</dbReference>
<dbReference type="PRINTS" id="PR00080">
    <property type="entry name" value="SDRFAMILY"/>
</dbReference>
<comment type="similarity">
    <text evidence="1">Belongs to the short-chain dehydrogenases/reductases (SDR) family.</text>
</comment>
<dbReference type="EMBL" id="NISJ01000002">
    <property type="protein sequence ID" value="OWR00459.1"/>
    <property type="molecule type" value="Genomic_DNA"/>
</dbReference>
<accession>A0A246K4Q7</accession>
<evidence type="ECO:0000256" key="2">
    <source>
        <dbReference type="ARBA" id="ARBA00023002"/>
    </source>
</evidence>
<dbReference type="Proteomes" id="UP000197097">
    <property type="component" value="Unassembled WGS sequence"/>
</dbReference>
<proteinExistence type="inferred from homology"/>
<keyword evidence="2" id="KW-0560">Oxidoreductase</keyword>